<dbReference type="EMBL" id="BDGJ01000142">
    <property type="protein sequence ID" value="GAW93442.1"/>
    <property type="molecule type" value="Genomic_DNA"/>
</dbReference>
<evidence type="ECO:0000256" key="1">
    <source>
        <dbReference type="SAM" id="Phobius"/>
    </source>
</evidence>
<dbReference type="RefSeq" id="WP_088554582.1">
    <property type="nucleotide sequence ID" value="NZ_BDGJ01000142.1"/>
</dbReference>
<name>A0A1Z5HV99_9FIRM</name>
<feature type="transmembrane region" description="Helical" evidence="1">
    <location>
        <begin position="90"/>
        <end position="111"/>
    </location>
</feature>
<dbReference type="OrthoDB" id="1640349at2"/>
<keyword evidence="1" id="KW-0812">Transmembrane</keyword>
<keyword evidence="1" id="KW-1133">Transmembrane helix</keyword>
<reference evidence="3" key="1">
    <citation type="journal article" date="2017" name="Appl. Environ. Microbiol.">
        <title>Genomic Analysis of Calderihabitans maritimus KKC1, a Thermophilic, Hydrogenogenic, Carboxydotrophic Bacterium Isolated from Marine Sediment.</title>
        <authorList>
            <person name="Omae K."/>
            <person name="Yoneda Y."/>
            <person name="Fukuyama Y."/>
            <person name="Yoshida T."/>
            <person name="Sako Y."/>
        </authorList>
    </citation>
    <scope>NUCLEOTIDE SEQUENCE [LARGE SCALE GENOMIC DNA]</scope>
    <source>
        <strain evidence="3">KKC1</strain>
    </source>
</reference>
<evidence type="ECO:0000313" key="3">
    <source>
        <dbReference type="Proteomes" id="UP000197032"/>
    </source>
</evidence>
<keyword evidence="2" id="KW-0413">Isomerase</keyword>
<gene>
    <name evidence="2" type="ORF">KKC1_25760</name>
</gene>
<dbReference type="AlphaFoldDB" id="A0A1Z5HV99"/>
<comment type="caution">
    <text evidence="2">The sequence shown here is derived from an EMBL/GenBank/DDBJ whole genome shotgun (WGS) entry which is preliminary data.</text>
</comment>
<evidence type="ECO:0000313" key="2">
    <source>
        <dbReference type="EMBL" id="GAW93442.1"/>
    </source>
</evidence>
<dbReference type="GO" id="GO:0016853">
    <property type="term" value="F:isomerase activity"/>
    <property type="evidence" value="ECO:0007669"/>
    <property type="project" value="UniProtKB-KW"/>
</dbReference>
<dbReference type="Pfam" id="PF06898">
    <property type="entry name" value="YqfD"/>
    <property type="match status" value="1"/>
</dbReference>
<keyword evidence="1" id="KW-0472">Membrane</keyword>
<accession>A0A1Z5HV99</accession>
<dbReference type="NCBIfam" id="TIGR02876">
    <property type="entry name" value="spore_yqfD"/>
    <property type="match status" value="1"/>
</dbReference>
<dbReference type="InterPro" id="IPR010690">
    <property type="entry name" value="YqfD"/>
</dbReference>
<organism evidence="2 3">
    <name type="scientific">Calderihabitans maritimus</name>
    <dbReference type="NCBI Taxonomy" id="1246530"/>
    <lineage>
        <taxon>Bacteria</taxon>
        <taxon>Bacillati</taxon>
        <taxon>Bacillota</taxon>
        <taxon>Clostridia</taxon>
        <taxon>Neomoorellales</taxon>
        <taxon>Calderihabitantaceae</taxon>
        <taxon>Calderihabitans</taxon>
    </lineage>
</organism>
<dbReference type="PIRSF" id="PIRSF029895">
    <property type="entry name" value="SpoIV"/>
    <property type="match status" value="1"/>
</dbReference>
<keyword evidence="3" id="KW-1185">Reference proteome</keyword>
<dbReference type="Proteomes" id="UP000197032">
    <property type="component" value="Unassembled WGS sequence"/>
</dbReference>
<protein>
    <submittedName>
        <fullName evidence="2">Thiol-disulfide isomerase and thioredoxins</fullName>
    </submittedName>
</protein>
<proteinExistence type="predicted"/>
<sequence length="404" mass="45731">MRRLGAYLWGYLVILVHGGSPEKFINLTLNRGIRIWDLSWLEDHALLAKVPVAHFKPLRHVARKSGCRIRIRKKVGLPFLYWHFRKRKTLLLGPVLFLLFTYLLGSFVWTVEVSSQKELRYVKKNDILRVAEKQGLKPGTLKRNINIEAVAKAIEKSFPQISWVGVEIRGTRASIQVVEKVLLPKEEEEKIPSHLVAAKDGVITEILVLAGEARVTQGDTVKKGQLLISGVIHPEGPKSSLQYVRARGIVRARVWYTAEATAPLVKEEEYLSGRTARHLSIRTGGREIFLSGPRRIPFKNFEVEKEIKTWKWYGLKNFVIPAELVITTYHELVKKQSYLGPEGATRWATNKALARLEKQIPVGAKLLRKEVYPLGIVAPNMVGIKVMVETIEDIAVPQAIIGNN</sequence>